<dbReference type="OrthoDB" id="948250at2"/>
<dbReference type="PANTHER" id="PTHR43415:SF3">
    <property type="entry name" value="GNAT-FAMILY ACETYLTRANSFERASE"/>
    <property type="match status" value="1"/>
</dbReference>
<protein>
    <submittedName>
        <fullName evidence="2">Protein N-acetyltransferase, RimJ/RimL family</fullName>
    </submittedName>
</protein>
<dbReference type="PROSITE" id="PS51186">
    <property type="entry name" value="GNAT"/>
    <property type="match status" value="1"/>
</dbReference>
<dbReference type="Proteomes" id="UP000198948">
    <property type="component" value="Unassembled WGS sequence"/>
</dbReference>
<dbReference type="InterPro" id="IPR000182">
    <property type="entry name" value="GNAT_dom"/>
</dbReference>
<proteinExistence type="predicted"/>
<dbReference type="SUPFAM" id="SSF55729">
    <property type="entry name" value="Acyl-CoA N-acyltransferases (Nat)"/>
    <property type="match status" value="1"/>
</dbReference>
<accession>A0A1H9TG95</accession>
<dbReference type="PANTHER" id="PTHR43415">
    <property type="entry name" value="SPERMIDINE N(1)-ACETYLTRANSFERASE"/>
    <property type="match status" value="1"/>
</dbReference>
<keyword evidence="2" id="KW-0808">Transferase</keyword>
<dbReference type="InterPro" id="IPR016181">
    <property type="entry name" value="Acyl_CoA_acyltransferase"/>
</dbReference>
<dbReference type="EMBL" id="FOHA01000013">
    <property type="protein sequence ID" value="SER96171.1"/>
    <property type="molecule type" value="Genomic_DNA"/>
</dbReference>
<dbReference type="Pfam" id="PF00583">
    <property type="entry name" value="Acetyltransf_1"/>
    <property type="match status" value="1"/>
</dbReference>
<gene>
    <name evidence="2" type="ORF">SAMN04488559_11340</name>
</gene>
<evidence type="ECO:0000313" key="3">
    <source>
        <dbReference type="Proteomes" id="UP000198948"/>
    </source>
</evidence>
<reference evidence="2 3" key="1">
    <citation type="submission" date="2016-10" db="EMBL/GenBank/DDBJ databases">
        <authorList>
            <person name="de Groot N.N."/>
        </authorList>
    </citation>
    <scope>NUCLEOTIDE SEQUENCE [LARGE SCALE GENOMIC DNA]</scope>
    <source>
        <strain evidence="2 3">DSM 13760</strain>
    </source>
</reference>
<evidence type="ECO:0000313" key="2">
    <source>
        <dbReference type="EMBL" id="SER96171.1"/>
    </source>
</evidence>
<keyword evidence="3" id="KW-1185">Reference proteome</keyword>
<name>A0A1H9TG95_9LACT</name>
<feature type="domain" description="N-acetyltransferase" evidence="1">
    <location>
        <begin position="7"/>
        <end position="173"/>
    </location>
</feature>
<dbReference type="GO" id="GO:0016747">
    <property type="term" value="F:acyltransferase activity, transferring groups other than amino-acyl groups"/>
    <property type="evidence" value="ECO:0007669"/>
    <property type="project" value="InterPro"/>
</dbReference>
<dbReference type="CDD" id="cd04301">
    <property type="entry name" value="NAT_SF"/>
    <property type="match status" value="1"/>
</dbReference>
<dbReference type="Gene3D" id="3.40.630.30">
    <property type="match status" value="1"/>
</dbReference>
<evidence type="ECO:0000259" key="1">
    <source>
        <dbReference type="PROSITE" id="PS51186"/>
    </source>
</evidence>
<dbReference type="STRING" id="142588.SAMN04488559_11340"/>
<dbReference type="AlphaFoldDB" id="A0A1H9TG95"/>
<sequence>MTEEITVELREVIPEDAVDILALLKQVGQETDYLLLGTEQQVLTVAQEKEYLQNRIDLPNNLMLVAIAGNKIIGLASVTADTNKKIQHVGEIGISILKDYWGFGVGSLLLDELIYWSQTTGLIRRLELTVQERNQRAVRLYEKFGFQTEGLMERGICLNGDFHSVRLMSLLIDG</sequence>
<dbReference type="RefSeq" id="WP_092652943.1">
    <property type="nucleotide sequence ID" value="NZ_FOHA01000013.1"/>
</dbReference>
<organism evidence="2 3">
    <name type="scientific">Isobaculum melis</name>
    <dbReference type="NCBI Taxonomy" id="142588"/>
    <lineage>
        <taxon>Bacteria</taxon>
        <taxon>Bacillati</taxon>
        <taxon>Bacillota</taxon>
        <taxon>Bacilli</taxon>
        <taxon>Lactobacillales</taxon>
        <taxon>Carnobacteriaceae</taxon>
        <taxon>Isobaculum</taxon>
    </lineage>
</organism>